<reference evidence="1 2" key="1">
    <citation type="submission" date="2017-10" db="EMBL/GenBank/DDBJ databases">
        <title>Nyctiphanis sp. nov., isolated from the stomach of the euphausiid Nyctiphanes simplex (Hansen, 1911) in the Gulf of California.</title>
        <authorList>
            <person name="Gomez-Gil B."/>
            <person name="Aguilar-Mendez M."/>
            <person name="Lopez-Cortes A."/>
            <person name="Gomez-Gutierrez J."/>
            <person name="Roque A."/>
            <person name="Lang E."/>
            <person name="Gonzalez-Castillo A."/>
        </authorList>
    </citation>
    <scope>NUCLEOTIDE SEQUENCE [LARGE SCALE GENOMIC DNA]</scope>
    <source>
        <strain evidence="1 2">CAIM 600</strain>
    </source>
</reference>
<sequence>MYDFAESKICERRHRDDKPIIISTRNDEVFVKDAGDQCYFITCIFVLPEPKLSVNVKERVFNKSKDQSEK</sequence>
<comment type="caution">
    <text evidence="1">The sequence shown here is derived from an EMBL/GenBank/DDBJ whole genome shotgun (WGS) entry which is preliminary data.</text>
</comment>
<gene>
    <name evidence="1" type="ORF">CS022_01200</name>
</gene>
<protein>
    <submittedName>
        <fullName evidence="1">Uncharacterized protein</fullName>
    </submittedName>
</protein>
<keyword evidence="2" id="KW-1185">Reference proteome</keyword>
<accession>A0A4Q0YX32</accession>
<dbReference type="AlphaFoldDB" id="A0A4Q0YX32"/>
<dbReference type="Proteomes" id="UP000290287">
    <property type="component" value="Unassembled WGS sequence"/>
</dbReference>
<dbReference type="EMBL" id="PEIB01000001">
    <property type="protein sequence ID" value="RXJ74854.1"/>
    <property type="molecule type" value="Genomic_DNA"/>
</dbReference>
<evidence type="ECO:0000313" key="2">
    <source>
        <dbReference type="Proteomes" id="UP000290287"/>
    </source>
</evidence>
<organism evidence="1 2">
    <name type="scientific">Veronia nyctiphanis</name>
    <dbReference type="NCBI Taxonomy" id="1278244"/>
    <lineage>
        <taxon>Bacteria</taxon>
        <taxon>Pseudomonadati</taxon>
        <taxon>Pseudomonadota</taxon>
        <taxon>Gammaproteobacteria</taxon>
        <taxon>Vibrionales</taxon>
        <taxon>Vibrionaceae</taxon>
        <taxon>Veronia</taxon>
    </lineage>
</organism>
<evidence type="ECO:0000313" key="1">
    <source>
        <dbReference type="EMBL" id="RXJ74854.1"/>
    </source>
</evidence>
<name>A0A4Q0YX32_9GAMM</name>
<proteinExistence type="predicted"/>